<sequence length="184" mass="20012">MFNKKLYITIITIISILMLSISCGNSITDSTNGGNGENNGGNISGDGTSSGDGKDHKNYSLLIGTWQGQDPKNPKEAYRFDGINFYADPGPTYTIEVLEISWTTDTEGFFYGKYLQSWDDKSIGKYYAISFKGLTETTLSISGALNGTHGVSQSGWTADTLEEAKKIFTIAAGSFAQYTDCKKK</sequence>
<evidence type="ECO:0000313" key="2">
    <source>
        <dbReference type="EMBL" id="TXJ44545.1"/>
    </source>
</evidence>
<protein>
    <submittedName>
        <fullName evidence="2">Uncharacterized protein</fullName>
    </submittedName>
</protein>
<feature type="region of interest" description="Disordered" evidence="1">
    <location>
        <begin position="32"/>
        <end position="52"/>
    </location>
</feature>
<dbReference type="PROSITE" id="PS51257">
    <property type="entry name" value="PROKAR_LIPOPROTEIN"/>
    <property type="match status" value="1"/>
</dbReference>
<gene>
    <name evidence="2" type="ORF">EPJ70_07025</name>
</gene>
<dbReference type="Proteomes" id="UP000324574">
    <property type="component" value="Unassembled WGS sequence"/>
</dbReference>
<comment type="caution">
    <text evidence="2">The sequence shown here is derived from an EMBL/GenBank/DDBJ whole genome shotgun (WGS) entry which is preliminary data.</text>
</comment>
<dbReference type="EMBL" id="SAYG01000008">
    <property type="protein sequence ID" value="TXJ44545.1"/>
    <property type="molecule type" value="Genomic_DNA"/>
</dbReference>
<proteinExistence type="predicted"/>
<dbReference type="AlphaFoldDB" id="A0A5C8F2L3"/>
<evidence type="ECO:0000313" key="3">
    <source>
        <dbReference type="Proteomes" id="UP000324574"/>
    </source>
</evidence>
<organism evidence="2 3">
    <name type="scientific">Brachyspira aalborgi</name>
    <dbReference type="NCBI Taxonomy" id="29522"/>
    <lineage>
        <taxon>Bacteria</taxon>
        <taxon>Pseudomonadati</taxon>
        <taxon>Spirochaetota</taxon>
        <taxon>Spirochaetia</taxon>
        <taxon>Brachyspirales</taxon>
        <taxon>Brachyspiraceae</taxon>
        <taxon>Brachyspira</taxon>
    </lineage>
</organism>
<feature type="compositionally biased region" description="Gly residues" evidence="1">
    <location>
        <begin position="33"/>
        <end position="50"/>
    </location>
</feature>
<reference evidence="2 3" key="1">
    <citation type="journal article" date="1992" name="Lakartidningen">
        <title>[Penicillin V and not amoxicillin is the first choice preparation in acute otitis].</title>
        <authorList>
            <person name="Kamme C."/>
            <person name="Lundgren K."/>
            <person name="Prellner K."/>
        </authorList>
    </citation>
    <scope>NUCLEOTIDE SEQUENCE [LARGE SCALE GENOMIC DNA]</scope>
    <source>
        <strain evidence="2 3">PC3714II</strain>
    </source>
</reference>
<dbReference type="RefSeq" id="WP_147526720.1">
    <property type="nucleotide sequence ID" value="NZ_SAYG01000008.1"/>
</dbReference>
<evidence type="ECO:0000256" key="1">
    <source>
        <dbReference type="SAM" id="MobiDB-lite"/>
    </source>
</evidence>
<accession>A0A5C8F2L3</accession>
<name>A0A5C8F2L3_9SPIR</name>